<dbReference type="EMBL" id="BKCJ011794270">
    <property type="protein sequence ID" value="GFD53437.1"/>
    <property type="molecule type" value="Genomic_DNA"/>
</dbReference>
<dbReference type="AlphaFoldDB" id="A0A699X0Y3"/>
<comment type="caution">
    <text evidence="1">The sequence shown here is derived from an EMBL/GenBank/DDBJ whole genome shotgun (WGS) entry which is preliminary data.</text>
</comment>
<feature type="non-terminal residue" evidence="1">
    <location>
        <position position="98"/>
    </location>
</feature>
<sequence length="98" mass="9923">AVGVEEGEVALAKLLGGLIVGYAIGLEALLPEIEAAFGHGVANFSGLAGATAAGRHLLPGEERENGTRRTNLIAKVKVVGIGCVEVDGALQKAQAQHL</sequence>
<protein>
    <submittedName>
        <fullName evidence="1">Uncharacterized protein</fullName>
    </submittedName>
</protein>
<organism evidence="1">
    <name type="scientific">Tanacetum cinerariifolium</name>
    <name type="common">Dalmatian daisy</name>
    <name type="synonym">Chrysanthemum cinerariifolium</name>
    <dbReference type="NCBI Taxonomy" id="118510"/>
    <lineage>
        <taxon>Eukaryota</taxon>
        <taxon>Viridiplantae</taxon>
        <taxon>Streptophyta</taxon>
        <taxon>Embryophyta</taxon>
        <taxon>Tracheophyta</taxon>
        <taxon>Spermatophyta</taxon>
        <taxon>Magnoliopsida</taxon>
        <taxon>eudicotyledons</taxon>
        <taxon>Gunneridae</taxon>
        <taxon>Pentapetalae</taxon>
        <taxon>asterids</taxon>
        <taxon>campanulids</taxon>
        <taxon>Asterales</taxon>
        <taxon>Asteraceae</taxon>
        <taxon>Asteroideae</taxon>
        <taxon>Anthemideae</taxon>
        <taxon>Anthemidinae</taxon>
        <taxon>Tanacetum</taxon>
    </lineage>
</organism>
<proteinExistence type="predicted"/>
<accession>A0A699X0Y3</accession>
<reference evidence="1" key="1">
    <citation type="journal article" date="2019" name="Sci. Rep.">
        <title>Draft genome of Tanacetum cinerariifolium, the natural source of mosquito coil.</title>
        <authorList>
            <person name="Yamashiro T."/>
            <person name="Shiraishi A."/>
            <person name="Satake H."/>
            <person name="Nakayama K."/>
        </authorList>
    </citation>
    <scope>NUCLEOTIDE SEQUENCE</scope>
</reference>
<evidence type="ECO:0000313" key="1">
    <source>
        <dbReference type="EMBL" id="GFD53437.1"/>
    </source>
</evidence>
<feature type="non-terminal residue" evidence="1">
    <location>
        <position position="1"/>
    </location>
</feature>
<gene>
    <name evidence="1" type="ORF">Tci_925406</name>
</gene>
<name>A0A699X0Y3_TANCI</name>